<dbReference type="PIRSF" id="PIRSF009467">
    <property type="entry name" value="Ureas_acces_UreF"/>
    <property type="match status" value="1"/>
</dbReference>
<comment type="subcellular location">
    <subcellularLocation>
        <location evidence="3">Cytoplasm</location>
    </subcellularLocation>
</comment>
<dbReference type="Pfam" id="PF01730">
    <property type="entry name" value="UreF"/>
    <property type="match status" value="1"/>
</dbReference>
<sequence>MSNYLLSLLQLCNSSLPLGAYSYSEGLEFLVENGNITNGESLGQWLENELFYGSIRIEGAIAFRAYNCYLNDDCEGLYYWNNWLSASRETKELREQSWQMGKSLCRLTLQLIPDDKKLKSVIDNFDSPCNSAITFGIVSAYSQIPSTEMLWGYLHSWLNNLVNGGVKLIPLGQTEGQKLIFNLHESIINTTQQIINLQDDQLASCSWGLSFASIHHETLYSRLFRS</sequence>
<evidence type="ECO:0000313" key="5">
    <source>
        <dbReference type="Proteomes" id="UP000437131"/>
    </source>
</evidence>
<organism evidence="4 5">
    <name type="scientific">Cyanobacterium aponinum 0216</name>
    <dbReference type="NCBI Taxonomy" id="2676140"/>
    <lineage>
        <taxon>Bacteria</taxon>
        <taxon>Bacillati</taxon>
        <taxon>Cyanobacteriota</taxon>
        <taxon>Cyanophyceae</taxon>
        <taxon>Oscillatoriophycideae</taxon>
        <taxon>Chroococcales</taxon>
        <taxon>Geminocystaceae</taxon>
        <taxon>Cyanobacterium</taxon>
    </lineage>
</organism>
<keyword evidence="1 3" id="KW-0996">Nickel insertion</keyword>
<dbReference type="AlphaFoldDB" id="A0A844GXW3"/>
<comment type="similarity">
    <text evidence="3">Belongs to the UreF family.</text>
</comment>
<keyword evidence="3" id="KW-0963">Cytoplasm</keyword>
<dbReference type="InterPro" id="IPR038277">
    <property type="entry name" value="UreF_sf"/>
</dbReference>
<dbReference type="Gene3D" id="1.10.4190.10">
    <property type="entry name" value="Urease accessory protein UreF"/>
    <property type="match status" value="1"/>
</dbReference>
<gene>
    <name evidence="3" type="primary">ureF</name>
    <name evidence="4" type="ORF">GGC33_12120</name>
</gene>
<accession>A0A844GXW3</accession>
<comment type="subunit">
    <text evidence="3">UreD, UreF and UreG form a complex that acts as a GTP-hydrolysis-dependent molecular chaperone, activating the urease apoprotein by helping to assemble the nickel containing metallocenter of UreC. The UreE protein probably delivers the nickel.</text>
</comment>
<dbReference type="GO" id="GO:0005737">
    <property type="term" value="C:cytoplasm"/>
    <property type="evidence" value="ECO:0007669"/>
    <property type="project" value="UniProtKB-SubCell"/>
</dbReference>
<dbReference type="EMBL" id="WMIA01000015">
    <property type="protein sequence ID" value="MTF39669.1"/>
    <property type="molecule type" value="Genomic_DNA"/>
</dbReference>
<dbReference type="RefSeq" id="WP_155084166.1">
    <property type="nucleotide sequence ID" value="NZ_WMIA01000015.1"/>
</dbReference>
<comment type="function">
    <text evidence="3">Required for maturation of urease via the functional incorporation of the urease nickel metallocenter.</text>
</comment>
<reference evidence="4 5" key="1">
    <citation type="submission" date="2019-11" db="EMBL/GenBank/DDBJ databases">
        <title>Isolation of a new High Light Tolerant Cyanobacteria.</title>
        <authorList>
            <person name="Dobson Z."/>
            <person name="Vaughn N."/>
            <person name="Vaughn M."/>
            <person name="Fromme P."/>
            <person name="Mazor Y."/>
        </authorList>
    </citation>
    <scope>NUCLEOTIDE SEQUENCE [LARGE SCALE GENOMIC DNA]</scope>
    <source>
        <strain evidence="4 5">0216</strain>
    </source>
</reference>
<name>A0A844GXW3_9CHRO</name>
<evidence type="ECO:0000256" key="3">
    <source>
        <dbReference type="HAMAP-Rule" id="MF_01385"/>
    </source>
</evidence>
<dbReference type="PANTHER" id="PTHR33620">
    <property type="entry name" value="UREASE ACCESSORY PROTEIN F"/>
    <property type="match status" value="1"/>
</dbReference>
<dbReference type="GO" id="GO:0016151">
    <property type="term" value="F:nickel cation binding"/>
    <property type="evidence" value="ECO:0007669"/>
    <property type="project" value="UniProtKB-UniRule"/>
</dbReference>
<protein>
    <recommendedName>
        <fullName evidence="3">Urease accessory protein UreF</fullName>
    </recommendedName>
</protein>
<evidence type="ECO:0000313" key="4">
    <source>
        <dbReference type="EMBL" id="MTF39669.1"/>
    </source>
</evidence>
<dbReference type="PANTHER" id="PTHR33620:SF1">
    <property type="entry name" value="UREASE ACCESSORY PROTEIN F"/>
    <property type="match status" value="1"/>
</dbReference>
<dbReference type="HAMAP" id="MF_01385">
    <property type="entry name" value="UreF"/>
    <property type="match status" value="1"/>
</dbReference>
<dbReference type="Proteomes" id="UP000437131">
    <property type="component" value="Unassembled WGS sequence"/>
</dbReference>
<proteinExistence type="inferred from homology"/>
<dbReference type="InterPro" id="IPR002639">
    <property type="entry name" value="UreF"/>
</dbReference>
<keyword evidence="2 3" id="KW-0143">Chaperone</keyword>
<evidence type="ECO:0000256" key="1">
    <source>
        <dbReference type="ARBA" id="ARBA00022988"/>
    </source>
</evidence>
<evidence type="ECO:0000256" key="2">
    <source>
        <dbReference type="ARBA" id="ARBA00023186"/>
    </source>
</evidence>
<comment type="caution">
    <text evidence="4">The sequence shown here is derived from an EMBL/GenBank/DDBJ whole genome shotgun (WGS) entry which is preliminary data.</text>
</comment>